<dbReference type="InterPro" id="IPR007630">
    <property type="entry name" value="RNA_pol_sigma70_r4"/>
</dbReference>
<dbReference type="EMBL" id="BK015827">
    <property type="protein sequence ID" value="DAE27054.1"/>
    <property type="molecule type" value="Genomic_DNA"/>
</dbReference>
<feature type="domain" description="RNA polymerase sigma-70 region 4" evidence="1">
    <location>
        <begin position="100"/>
        <end position="133"/>
    </location>
</feature>
<dbReference type="GO" id="GO:0006352">
    <property type="term" value="P:DNA-templated transcription initiation"/>
    <property type="evidence" value="ECO:0007669"/>
    <property type="project" value="InterPro"/>
</dbReference>
<dbReference type="SUPFAM" id="SSF88659">
    <property type="entry name" value="Sigma3 and sigma4 domains of RNA polymerase sigma factors"/>
    <property type="match status" value="1"/>
</dbReference>
<proteinExistence type="predicted"/>
<dbReference type="Gene3D" id="1.20.140.160">
    <property type="match status" value="1"/>
</dbReference>
<reference evidence="2" key="1">
    <citation type="journal article" date="2021" name="Proc. Natl. Acad. Sci. U.S.A.">
        <title>A Catalog of Tens of Thousands of Viruses from Human Metagenomes Reveals Hidden Associations with Chronic Diseases.</title>
        <authorList>
            <person name="Tisza M.J."/>
            <person name="Buck C.B."/>
        </authorList>
    </citation>
    <scope>NUCLEOTIDE SEQUENCE</scope>
    <source>
        <strain evidence="2">Ctah610</strain>
    </source>
</reference>
<evidence type="ECO:0000313" key="2">
    <source>
        <dbReference type="EMBL" id="DAE27054.1"/>
    </source>
</evidence>
<sequence length="135" mass="15439">MDRSIFSRYKRNKRELVLLEKAIEKLENRLEDVPIVNGKVSGSSKNFPYIETHMTVQMAEPKAADEISARLRDKVVRRDAVLKEVAEVEAFISKMPDGEKKEIFSMFYLDGVSQREIADSVGYTQARVSQIINTV</sequence>
<dbReference type="InterPro" id="IPR013324">
    <property type="entry name" value="RNA_pol_sigma_r3/r4-like"/>
</dbReference>
<name>A0A8S5R6L6_9VIRU</name>
<organism evidence="2">
    <name type="scientific">virus sp. ctah610</name>
    <dbReference type="NCBI Taxonomy" id="2826807"/>
    <lineage>
        <taxon>Viruses</taxon>
    </lineage>
</organism>
<protein>
    <submittedName>
        <fullName evidence="2">Sigma factor AlgU negative regulatory factor, TRANSCRIPTION.96A</fullName>
    </submittedName>
</protein>
<evidence type="ECO:0000259" key="1">
    <source>
        <dbReference type="Pfam" id="PF04545"/>
    </source>
</evidence>
<accession>A0A8S5R6L6</accession>
<dbReference type="Pfam" id="PF04545">
    <property type="entry name" value="Sigma70_r4"/>
    <property type="match status" value="1"/>
</dbReference>
<dbReference type="GO" id="GO:0003700">
    <property type="term" value="F:DNA-binding transcription factor activity"/>
    <property type="evidence" value="ECO:0007669"/>
    <property type="project" value="InterPro"/>
</dbReference>